<dbReference type="AlphaFoldDB" id="A0A1E8PJS0"/>
<protein>
    <submittedName>
        <fullName evidence="1">Uncharacterized protein</fullName>
    </submittedName>
</protein>
<accession>A0A1E8PJS0</accession>
<evidence type="ECO:0000313" key="2">
    <source>
        <dbReference type="Proteomes" id="UP000092634"/>
    </source>
</evidence>
<gene>
    <name evidence="1" type="ORF">BA896_021470</name>
</gene>
<dbReference type="Proteomes" id="UP000092634">
    <property type="component" value="Unassembled WGS sequence"/>
</dbReference>
<reference evidence="1 2" key="1">
    <citation type="submission" date="2016-10" db="EMBL/GenBank/DDBJ databases">
        <title>Updated version of Genome Assembly of Janthinobacterium lividum ERGS5:01.</title>
        <authorList>
            <person name="Kumar R."/>
            <person name="Acharya V."/>
            <person name="Singh D."/>
        </authorList>
    </citation>
    <scope>NUCLEOTIDE SEQUENCE [LARGE SCALE GENOMIC DNA]</scope>
    <source>
        <strain evidence="1 2">ERGS5:01</strain>
    </source>
</reference>
<organism evidence="1 2">
    <name type="scientific">Janthinobacterium lividum</name>
    <dbReference type="NCBI Taxonomy" id="29581"/>
    <lineage>
        <taxon>Bacteria</taxon>
        <taxon>Pseudomonadati</taxon>
        <taxon>Pseudomonadota</taxon>
        <taxon>Betaproteobacteria</taxon>
        <taxon>Burkholderiales</taxon>
        <taxon>Oxalobacteraceae</taxon>
        <taxon>Janthinobacterium</taxon>
    </lineage>
</organism>
<comment type="caution">
    <text evidence="1">The sequence shown here is derived from an EMBL/GenBank/DDBJ whole genome shotgun (WGS) entry which is preliminary data.</text>
</comment>
<sequence length="72" mass="8330">MWRKSRAHTSMGAHPLCSALIWSNKFQKCNAFKRCQSCQALLFGNKRAAQHGCLRMRFALGSLWHYNIRCNS</sequence>
<evidence type="ECO:0000313" key="1">
    <source>
        <dbReference type="EMBL" id="OFJ46465.1"/>
    </source>
</evidence>
<dbReference type="EMBL" id="MAQB02000013">
    <property type="protein sequence ID" value="OFJ46465.1"/>
    <property type="molecule type" value="Genomic_DNA"/>
</dbReference>
<proteinExistence type="predicted"/>
<name>A0A1E8PJS0_9BURK</name>